<evidence type="ECO:0000313" key="3">
    <source>
        <dbReference type="Proteomes" id="UP001265746"/>
    </source>
</evidence>
<feature type="domain" description="Heterokaryon incompatibility" evidence="1">
    <location>
        <begin position="65"/>
        <end position="211"/>
    </location>
</feature>
<proteinExistence type="predicted"/>
<name>A0AAD9SFM2_PHOAM</name>
<dbReference type="AlphaFoldDB" id="A0AAD9SFM2"/>
<dbReference type="EMBL" id="JAUJFL010000003">
    <property type="protein sequence ID" value="KAK2606540.1"/>
    <property type="molecule type" value="Genomic_DNA"/>
</dbReference>
<organism evidence="2 3">
    <name type="scientific">Phomopsis amygdali</name>
    <name type="common">Fusicoccum amygdali</name>
    <dbReference type="NCBI Taxonomy" id="1214568"/>
    <lineage>
        <taxon>Eukaryota</taxon>
        <taxon>Fungi</taxon>
        <taxon>Dikarya</taxon>
        <taxon>Ascomycota</taxon>
        <taxon>Pezizomycotina</taxon>
        <taxon>Sordariomycetes</taxon>
        <taxon>Sordariomycetidae</taxon>
        <taxon>Diaporthales</taxon>
        <taxon>Diaporthaceae</taxon>
        <taxon>Diaporthe</taxon>
    </lineage>
</organism>
<dbReference type="Pfam" id="PF06985">
    <property type="entry name" value="HET"/>
    <property type="match status" value="1"/>
</dbReference>
<dbReference type="Proteomes" id="UP001265746">
    <property type="component" value="Unassembled WGS sequence"/>
</dbReference>
<accession>A0AAD9SFM2</accession>
<evidence type="ECO:0000313" key="2">
    <source>
        <dbReference type="EMBL" id="KAK2606540.1"/>
    </source>
</evidence>
<dbReference type="PANTHER" id="PTHR24148">
    <property type="entry name" value="ANKYRIN REPEAT DOMAIN-CONTAINING PROTEIN 39 HOMOLOG-RELATED"/>
    <property type="match status" value="1"/>
</dbReference>
<comment type="caution">
    <text evidence="2">The sequence shown here is derived from an EMBL/GenBank/DDBJ whole genome shotgun (WGS) entry which is preliminary data.</text>
</comment>
<reference evidence="2" key="1">
    <citation type="submission" date="2023-06" db="EMBL/GenBank/DDBJ databases">
        <authorList>
            <person name="Noh H."/>
        </authorList>
    </citation>
    <scope>NUCLEOTIDE SEQUENCE</scope>
    <source>
        <strain evidence="2">DUCC20226</strain>
    </source>
</reference>
<gene>
    <name evidence="2" type="ORF">N8I77_005282</name>
</gene>
<protein>
    <recommendedName>
        <fullName evidence="1">Heterokaryon incompatibility domain-containing protein</fullName>
    </recommendedName>
</protein>
<keyword evidence="3" id="KW-1185">Reference proteome</keyword>
<dbReference type="InterPro" id="IPR010730">
    <property type="entry name" value="HET"/>
</dbReference>
<dbReference type="PANTHER" id="PTHR24148:SF73">
    <property type="entry name" value="HET DOMAIN PROTEIN (AFU_ORTHOLOGUE AFUA_8G01020)"/>
    <property type="match status" value="1"/>
</dbReference>
<sequence>MTSLRGSTWSKSAQNGLVTEEPYLYHALSSSSAIRLIKVLRQKVNGCIACRVYQFDEKQQTTIKYHALSYLWGDPKSTRQIYLKDQGQEWCPYPIHENLWRFLDHAWQRKMFDRFFWTDHLCLNQNGHEEISQQVPRMHAIYRNAELVLIWLQLDKQEQGALRKVVKAHNRPKFMPKFWHSVVQKRLSSHQASIWRVMENPYWGRVWIVQEVVMAKRVCVTCEDISIELDELRALLDPFREARFPPGRPSMWVLCDMRAAGGKMPLWRILRDFTGYQSSRPADRVYGLLGMVADHDDGSSPVEIIHVDYDKPVLYVLLDAMFESSPPLAEYRLATLCLGPWNTYDSLLLLKGYISSSTTISRHKDFATYALQAFEAFNIIKSVPGAPHPYHMSDITDDLFTSAAERDWKPTWRQSAALIGILLARWTRSPIDHWKAHRQRRGEVPSPWRCATHRSLNGEHADLGSYEVVTRLPTKRSWDHKGARNWDCEGVVSACGEQSQSCDGSTMTCEMPQVGFRLLVQPAINDEGEGYLSLYREEPGR</sequence>
<dbReference type="InterPro" id="IPR052895">
    <property type="entry name" value="HetReg/Transcr_Mod"/>
</dbReference>
<evidence type="ECO:0000259" key="1">
    <source>
        <dbReference type="Pfam" id="PF06985"/>
    </source>
</evidence>